<evidence type="ECO:0000256" key="1">
    <source>
        <dbReference type="SAM" id="Phobius"/>
    </source>
</evidence>
<dbReference type="Proteomes" id="UP000651977">
    <property type="component" value="Unassembled WGS sequence"/>
</dbReference>
<name>A0ABQ1I5A6_9ALTE</name>
<feature type="transmembrane region" description="Helical" evidence="1">
    <location>
        <begin position="12"/>
        <end position="41"/>
    </location>
</feature>
<feature type="transmembrane region" description="Helical" evidence="1">
    <location>
        <begin position="61"/>
        <end position="80"/>
    </location>
</feature>
<gene>
    <name evidence="2" type="ORF">GCM10007414_34570</name>
</gene>
<dbReference type="EMBL" id="BMDY01000026">
    <property type="protein sequence ID" value="GGB18238.1"/>
    <property type="molecule type" value="Genomic_DNA"/>
</dbReference>
<comment type="caution">
    <text evidence="2">The sequence shown here is derived from an EMBL/GenBank/DDBJ whole genome shotgun (WGS) entry which is preliminary data.</text>
</comment>
<keyword evidence="1" id="KW-0812">Transmembrane</keyword>
<organism evidence="2 3">
    <name type="scientific">Agarivorans gilvus</name>
    <dbReference type="NCBI Taxonomy" id="680279"/>
    <lineage>
        <taxon>Bacteria</taxon>
        <taxon>Pseudomonadati</taxon>
        <taxon>Pseudomonadota</taxon>
        <taxon>Gammaproteobacteria</taxon>
        <taxon>Alteromonadales</taxon>
        <taxon>Alteromonadaceae</taxon>
        <taxon>Agarivorans</taxon>
    </lineage>
</organism>
<keyword evidence="1" id="KW-1133">Transmembrane helix</keyword>
<keyword evidence="3" id="KW-1185">Reference proteome</keyword>
<proteinExistence type="predicted"/>
<accession>A0ABQ1I5A6</accession>
<reference evidence="3" key="1">
    <citation type="journal article" date="2019" name="Int. J. Syst. Evol. Microbiol.">
        <title>The Global Catalogue of Microorganisms (GCM) 10K type strain sequencing project: providing services to taxonomists for standard genome sequencing and annotation.</title>
        <authorList>
            <consortium name="The Broad Institute Genomics Platform"/>
            <consortium name="The Broad Institute Genome Sequencing Center for Infectious Disease"/>
            <person name="Wu L."/>
            <person name="Ma J."/>
        </authorList>
    </citation>
    <scope>NUCLEOTIDE SEQUENCE [LARGE SCALE GENOMIC DNA]</scope>
    <source>
        <strain evidence="3">CGMCC 1.10131</strain>
    </source>
</reference>
<evidence type="ECO:0000313" key="2">
    <source>
        <dbReference type="EMBL" id="GGB18238.1"/>
    </source>
</evidence>
<keyword evidence="1" id="KW-0472">Membrane</keyword>
<sequence length="90" mass="10418">MEYLILTTLAIIVLIPLVIPWGKVLNVYCITVWFSLWVLFYVQTERENLPSYDAGIISDDVVLGVFILAFILVVVLRILVKLIFQYLNEQ</sequence>
<protein>
    <submittedName>
        <fullName evidence="2">Uncharacterized protein</fullName>
    </submittedName>
</protein>
<evidence type="ECO:0000313" key="3">
    <source>
        <dbReference type="Proteomes" id="UP000651977"/>
    </source>
</evidence>